<dbReference type="Proteomes" id="UP000295431">
    <property type="component" value="Unassembled WGS sequence"/>
</dbReference>
<dbReference type="OrthoDB" id="5148951at2"/>
<organism evidence="1 2">
    <name type="scientific">Actinomadura bangladeshensis</name>
    <dbReference type="NCBI Taxonomy" id="453573"/>
    <lineage>
        <taxon>Bacteria</taxon>
        <taxon>Bacillati</taxon>
        <taxon>Actinomycetota</taxon>
        <taxon>Actinomycetes</taxon>
        <taxon>Streptosporangiales</taxon>
        <taxon>Thermomonosporaceae</taxon>
        <taxon>Actinomadura</taxon>
    </lineage>
</organism>
<evidence type="ECO:0000313" key="1">
    <source>
        <dbReference type="EMBL" id="TDC14072.1"/>
    </source>
</evidence>
<sequence length="74" mass="8636">MDVVFTSVLGVKLASGYRRLFVSVARETFEIDNFLQMPGRYERGYLNLDVSDGMRRGFVVCKRVRVRRGTDWQD</sequence>
<dbReference type="AlphaFoldDB" id="A0A4R4P2A2"/>
<keyword evidence="2" id="KW-1185">Reference proteome</keyword>
<dbReference type="EMBL" id="SMJW01000082">
    <property type="protein sequence ID" value="TDC14072.1"/>
    <property type="molecule type" value="Genomic_DNA"/>
</dbReference>
<dbReference type="RefSeq" id="WP_131940272.1">
    <property type="nucleotide sequence ID" value="NZ_BAAAMX010000020.1"/>
</dbReference>
<accession>A0A4R4P2A2</accession>
<gene>
    <name evidence="1" type="ORF">E1284_17790</name>
</gene>
<evidence type="ECO:0000313" key="2">
    <source>
        <dbReference type="Proteomes" id="UP000295431"/>
    </source>
</evidence>
<reference evidence="1 2" key="1">
    <citation type="submission" date="2019-03" db="EMBL/GenBank/DDBJ databases">
        <title>Draft genome sequences of novel Actinobacteria.</title>
        <authorList>
            <person name="Sahin N."/>
            <person name="Ay H."/>
            <person name="Saygin H."/>
        </authorList>
    </citation>
    <scope>NUCLEOTIDE SEQUENCE [LARGE SCALE GENOMIC DNA]</scope>
    <source>
        <strain evidence="1 2">DSM 45347</strain>
    </source>
</reference>
<protein>
    <submittedName>
        <fullName evidence="1">Uncharacterized protein</fullName>
    </submittedName>
</protein>
<proteinExistence type="predicted"/>
<name>A0A4R4P2A2_9ACTN</name>
<comment type="caution">
    <text evidence="1">The sequence shown here is derived from an EMBL/GenBank/DDBJ whole genome shotgun (WGS) entry which is preliminary data.</text>
</comment>